<keyword evidence="4 11" id="KW-0328">Glycosyltransferase</keyword>
<sequence>MVSVLCQHVYKVLIIVVLALVLIEFTFSVLNETHYTVPFLTPNYSSPFMPSSMMYLNLTTTQRMGDNTSTGIAQFCPVIPPNLQGPLKIYKKLLSSDKLQDKLKPLELELGGTHRPQNCIALFRVAIIVPYRDRVNHLQLFLYNIHPMLVRQQLDYTIFIVEQMEGQPFNRAALFNVGFIEANKIRGFDCFIFHDVDLIPEDDRNLYTCPGMPRHMSVAVDSLNYKLPYASLFGGVCALSKEHFVKVNGFSNEYWGWGGEDDDMSMRLKLAGLQIIRYPPDIAKYTMLKHRKEKANPQRYEKLYSGHKRYKKDGLNSSQYKVLDAKQEKLFTWFLVQLGAVS</sequence>
<dbReference type="InterPro" id="IPR003859">
    <property type="entry name" value="Galactosyl_T"/>
</dbReference>
<dbReference type="GO" id="GO:0033842">
    <property type="term" value="F:N-acetyl-beta-glucosaminyl-derivative 4-beta-N-acetylgalactosaminyltransferase activity"/>
    <property type="evidence" value="ECO:0007669"/>
    <property type="project" value="TreeGrafter"/>
</dbReference>
<dbReference type="Pfam" id="PF02709">
    <property type="entry name" value="Glyco_transf_7C"/>
    <property type="match status" value="1"/>
</dbReference>
<proteinExistence type="inferred from homology"/>
<dbReference type="GO" id="GO:0008378">
    <property type="term" value="F:galactosyltransferase activity"/>
    <property type="evidence" value="ECO:0007669"/>
    <property type="project" value="TreeGrafter"/>
</dbReference>
<evidence type="ECO:0000256" key="10">
    <source>
        <dbReference type="ARBA" id="ARBA00023180"/>
    </source>
</evidence>
<comment type="cofactor">
    <cofactor evidence="11">
        <name>Mn(2+)</name>
        <dbReference type="ChEBI" id="CHEBI:29035"/>
    </cofactor>
</comment>
<accession>A0A8D9BPC7</accession>
<dbReference type="PANTHER" id="PTHR19300">
    <property type="entry name" value="BETA-1,4-GALACTOSYLTRANSFERASE"/>
    <property type="match status" value="1"/>
</dbReference>
<evidence type="ECO:0000256" key="2">
    <source>
        <dbReference type="ARBA" id="ARBA00004922"/>
    </source>
</evidence>
<comment type="pathway">
    <text evidence="2 11">Protein modification; protein glycosylation.</text>
</comment>
<dbReference type="InterPro" id="IPR029044">
    <property type="entry name" value="Nucleotide-diphossugar_trans"/>
</dbReference>
<feature type="domain" description="Galactosyltransferase N-terminal" evidence="13">
    <location>
        <begin position="76"/>
        <end position="210"/>
    </location>
</feature>
<keyword evidence="6 11" id="KW-0812">Transmembrane</keyword>
<reference evidence="14" key="1">
    <citation type="submission" date="2021-05" db="EMBL/GenBank/DDBJ databases">
        <authorList>
            <person name="Alioto T."/>
            <person name="Alioto T."/>
            <person name="Gomez Garrido J."/>
        </authorList>
    </citation>
    <scope>NUCLEOTIDE SEQUENCE</scope>
</reference>
<dbReference type="GO" id="GO:0006688">
    <property type="term" value="P:glycosphingolipid biosynthetic process"/>
    <property type="evidence" value="ECO:0007669"/>
    <property type="project" value="TreeGrafter"/>
</dbReference>
<dbReference type="EMBL" id="HBUF01662256">
    <property type="protein sequence ID" value="CAG6788913.1"/>
    <property type="molecule type" value="Transcribed_RNA"/>
</dbReference>
<keyword evidence="7 11" id="KW-0735">Signal-anchor</keyword>
<organism evidence="14">
    <name type="scientific">Cacopsylla melanoneura</name>
    <dbReference type="NCBI Taxonomy" id="428564"/>
    <lineage>
        <taxon>Eukaryota</taxon>
        <taxon>Metazoa</taxon>
        <taxon>Ecdysozoa</taxon>
        <taxon>Arthropoda</taxon>
        <taxon>Hexapoda</taxon>
        <taxon>Insecta</taxon>
        <taxon>Pterygota</taxon>
        <taxon>Neoptera</taxon>
        <taxon>Paraneoptera</taxon>
        <taxon>Hemiptera</taxon>
        <taxon>Sternorrhyncha</taxon>
        <taxon>Psylloidea</taxon>
        <taxon>Psyllidae</taxon>
        <taxon>Psyllinae</taxon>
        <taxon>Cacopsylla</taxon>
    </lineage>
</organism>
<evidence type="ECO:0000256" key="4">
    <source>
        <dbReference type="ARBA" id="ARBA00022676"/>
    </source>
</evidence>
<dbReference type="CDD" id="cd00899">
    <property type="entry name" value="b4GalT"/>
    <property type="match status" value="1"/>
</dbReference>
<evidence type="ECO:0000259" key="13">
    <source>
        <dbReference type="Pfam" id="PF13733"/>
    </source>
</evidence>
<dbReference type="GO" id="GO:0016020">
    <property type="term" value="C:membrane"/>
    <property type="evidence" value="ECO:0007669"/>
    <property type="project" value="UniProtKB-SubCell"/>
</dbReference>
<dbReference type="GO" id="GO:0005975">
    <property type="term" value="P:carbohydrate metabolic process"/>
    <property type="evidence" value="ECO:0007669"/>
    <property type="project" value="InterPro"/>
</dbReference>
<dbReference type="EMBL" id="HBUF01337547">
    <property type="protein sequence ID" value="CAG6698328.1"/>
    <property type="molecule type" value="Transcribed_RNA"/>
</dbReference>
<comment type="subcellular location">
    <subcellularLocation>
        <location evidence="1 11">Membrane</location>
        <topology evidence="1 11">Single-pass type II membrane protein</topology>
    </subcellularLocation>
</comment>
<dbReference type="GO" id="GO:0046872">
    <property type="term" value="F:metal ion binding"/>
    <property type="evidence" value="ECO:0007669"/>
    <property type="project" value="UniProtKB-UniRule"/>
</dbReference>
<feature type="domain" description="Galactosyltransferase C-terminal" evidence="12">
    <location>
        <begin position="214"/>
        <end position="291"/>
    </location>
</feature>
<dbReference type="EMBL" id="HBUF01662254">
    <property type="protein sequence ID" value="CAG6788911.1"/>
    <property type="molecule type" value="Transcribed_RNA"/>
</dbReference>
<dbReference type="InterPro" id="IPR027791">
    <property type="entry name" value="Galactosyl_T_C"/>
</dbReference>
<keyword evidence="11" id="KW-0464">Manganese</keyword>
<protein>
    <recommendedName>
        <fullName evidence="11">Beta-1,4-N-acetylgalactosaminyltransferase</fullName>
        <ecNumber evidence="11">2.4.1.-</ecNumber>
    </recommendedName>
    <alternativeName>
        <fullName evidence="11">Beta-4-GalNAcT</fullName>
    </alternativeName>
</protein>
<keyword evidence="10 11" id="KW-0325">Glycoprotein</keyword>
<evidence type="ECO:0000259" key="12">
    <source>
        <dbReference type="Pfam" id="PF02709"/>
    </source>
</evidence>
<name>A0A8D9BPC7_9HEMI</name>
<evidence type="ECO:0000256" key="9">
    <source>
        <dbReference type="ARBA" id="ARBA00023136"/>
    </source>
</evidence>
<dbReference type="InterPro" id="IPR027995">
    <property type="entry name" value="Galactosyl_T_N"/>
</dbReference>
<dbReference type="UniPathway" id="UPA00378"/>
<dbReference type="SUPFAM" id="SSF53448">
    <property type="entry name" value="Nucleotide-diphospho-sugar transferases"/>
    <property type="match status" value="1"/>
</dbReference>
<dbReference type="EC" id="2.4.1.-" evidence="11"/>
<evidence type="ECO:0000256" key="1">
    <source>
        <dbReference type="ARBA" id="ARBA00004606"/>
    </source>
</evidence>
<dbReference type="EMBL" id="HBUF01337545">
    <property type="protein sequence ID" value="CAG6698326.1"/>
    <property type="molecule type" value="Transcribed_RNA"/>
</dbReference>
<evidence type="ECO:0000256" key="8">
    <source>
        <dbReference type="ARBA" id="ARBA00022989"/>
    </source>
</evidence>
<dbReference type="Pfam" id="PF13733">
    <property type="entry name" value="Glyco_transf_7N"/>
    <property type="match status" value="1"/>
</dbReference>
<keyword evidence="9 11" id="KW-0472">Membrane</keyword>
<feature type="transmembrane region" description="Helical" evidence="11">
    <location>
        <begin position="12"/>
        <end position="30"/>
    </location>
</feature>
<dbReference type="PANTHER" id="PTHR19300:SF57">
    <property type="entry name" value="BETA-1,4-N-ACETYLGALACTOSAMINYLTRANSFERASE"/>
    <property type="match status" value="1"/>
</dbReference>
<evidence type="ECO:0000313" key="14">
    <source>
        <dbReference type="EMBL" id="CAG6788913.1"/>
    </source>
</evidence>
<evidence type="ECO:0000256" key="7">
    <source>
        <dbReference type="ARBA" id="ARBA00022968"/>
    </source>
</evidence>
<evidence type="ECO:0000256" key="6">
    <source>
        <dbReference type="ARBA" id="ARBA00022692"/>
    </source>
</evidence>
<dbReference type="GO" id="GO:0005794">
    <property type="term" value="C:Golgi apparatus"/>
    <property type="evidence" value="ECO:0007669"/>
    <property type="project" value="TreeGrafter"/>
</dbReference>
<dbReference type="EMBL" id="HBUF01662255">
    <property type="protein sequence ID" value="CAG6788912.1"/>
    <property type="molecule type" value="Transcribed_RNA"/>
</dbReference>
<keyword evidence="8 11" id="KW-1133">Transmembrane helix</keyword>
<dbReference type="AlphaFoldDB" id="A0A8D9BPC7"/>
<keyword evidence="11" id="KW-0479">Metal-binding</keyword>
<dbReference type="PRINTS" id="PR02050">
    <property type="entry name" value="B14GALTRFASE"/>
</dbReference>
<dbReference type="EMBL" id="HBUF01337546">
    <property type="protein sequence ID" value="CAG6698327.1"/>
    <property type="molecule type" value="Transcribed_RNA"/>
</dbReference>
<evidence type="ECO:0000256" key="5">
    <source>
        <dbReference type="ARBA" id="ARBA00022679"/>
    </source>
</evidence>
<dbReference type="Gene3D" id="3.90.550.10">
    <property type="entry name" value="Spore Coat Polysaccharide Biosynthesis Protein SpsA, Chain A"/>
    <property type="match status" value="1"/>
</dbReference>
<evidence type="ECO:0000256" key="11">
    <source>
        <dbReference type="RuleBase" id="RU368121"/>
    </source>
</evidence>
<comment type="similarity">
    <text evidence="3 11">Belongs to the glycosyltransferase 7 family.</text>
</comment>
<keyword evidence="5 11" id="KW-0808">Transferase</keyword>
<comment type="function">
    <text evidence="11">Catalyzes the transfer of galactose onto proteins or lipids.</text>
</comment>
<evidence type="ECO:0000256" key="3">
    <source>
        <dbReference type="ARBA" id="ARBA00005735"/>
    </source>
</evidence>